<accession>A0A9Q0QT24</accession>
<evidence type="ECO:0000313" key="3">
    <source>
        <dbReference type="EMBL" id="KAJ4970694.1"/>
    </source>
</evidence>
<evidence type="ECO:0008006" key="5">
    <source>
        <dbReference type="Google" id="ProtNLM"/>
    </source>
</evidence>
<dbReference type="AlphaFoldDB" id="A0A9Q0QT24"/>
<organism evidence="3 4">
    <name type="scientific">Protea cynaroides</name>
    <dbReference type="NCBI Taxonomy" id="273540"/>
    <lineage>
        <taxon>Eukaryota</taxon>
        <taxon>Viridiplantae</taxon>
        <taxon>Streptophyta</taxon>
        <taxon>Embryophyta</taxon>
        <taxon>Tracheophyta</taxon>
        <taxon>Spermatophyta</taxon>
        <taxon>Magnoliopsida</taxon>
        <taxon>Proteales</taxon>
        <taxon>Proteaceae</taxon>
        <taxon>Protea</taxon>
    </lineage>
</organism>
<proteinExistence type="predicted"/>
<dbReference type="GO" id="GO:0008270">
    <property type="term" value="F:zinc ion binding"/>
    <property type="evidence" value="ECO:0007669"/>
    <property type="project" value="TreeGrafter"/>
</dbReference>
<keyword evidence="4" id="KW-1185">Reference proteome</keyword>
<evidence type="ECO:0000256" key="1">
    <source>
        <dbReference type="ARBA" id="ARBA00022723"/>
    </source>
</evidence>
<evidence type="ECO:0000313" key="4">
    <source>
        <dbReference type="Proteomes" id="UP001141806"/>
    </source>
</evidence>
<dbReference type="GO" id="GO:0046294">
    <property type="term" value="P:formaldehyde catabolic process"/>
    <property type="evidence" value="ECO:0007669"/>
    <property type="project" value="TreeGrafter"/>
</dbReference>
<dbReference type="InterPro" id="IPR036291">
    <property type="entry name" value="NAD(P)-bd_dom_sf"/>
</dbReference>
<dbReference type="Gene3D" id="3.40.50.720">
    <property type="entry name" value="NAD(P)-binding Rossmann-like Domain"/>
    <property type="match status" value="1"/>
</dbReference>
<dbReference type="Proteomes" id="UP001141806">
    <property type="component" value="Unassembled WGS sequence"/>
</dbReference>
<reference evidence="3" key="1">
    <citation type="journal article" date="2023" name="Plant J.">
        <title>The genome of the king protea, Protea cynaroides.</title>
        <authorList>
            <person name="Chang J."/>
            <person name="Duong T.A."/>
            <person name="Schoeman C."/>
            <person name="Ma X."/>
            <person name="Roodt D."/>
            <person name="Barker N."/>
            <person name="Li Z."/>
            <person name="Van de Peer Y."/>
            <person name="Mizrachi E."/>
        </authorList>
    </citation>
    <scope>NUCLEOTIDE SEQUENCE</scope>
    <source>
        <tissue evidence="3">Young leaves</tissue>
    </source>
</reference>
<protein>
    <recommendedName>
        <fullName evidence="5">Alcohol dehydrogenase</fullName>
    </recommendedName>
</protein>
<dbReference type="InterPro" id="IPR011032">
    <property type="entry name" value="GroES-like_sf"/>
</dbReference>
<dbReference type="GO" id="GO:0051903">
    <property type="term" value="F:S-(hydroxymethyl)glutathione dehydrogenase [NAD(P)+] activity"/>
    <property type="evidence" value="ECO:0007669"/>
    <property type="project" value="TreeGrafter"/>
</dbReference>
<dbReference type="Gene3D" id="3.90.180.10">
    <property type="entry name" value="Medium-chain alcohol dehydrogenases, catalytic domain"/>
    <property type="match status" value="1"/>
</dbReference>
<dbReference type="PANTHER" id="PTHR43880:SF10">
    <property type="entry name" value="ALCOHOL DEHYDROGENASE-LIKE 2"/>
    <property type="match status" value="1"/>
</dbReference>
<sequence length="152" mass="16361">MPNNLLSIVMEKGKPQETRENAAAICRKAGEPLQIEEVEVAPPKAWEVRIRIICTSLSQRCNHLEDEVPLAIFPRILGHKAVGVDIENLKYGSLITGVGLAWKTAIVEAGSTVDIFGLGAIGFAVAEGGRLRGATKIIGVDLNPNKLQIGKR</sequence>
<gene>
    <name evidence="3" type="ORF">NE237_003793</name>
</gene>
<name>A0A9Q0QT24_9MAGN</name>
<comment type="caution">
    <text evidence="3">The sequence shown here is derived from an EMBL/GenBank/DDBJ whole genome shotgun (WGS) entry which is preliminary data.</text>
</comment>
<dbReference type="OrthoDB" id="417550at2759"/>
<dbReference type="SUPFAM" id="SSF51735">
    <property type="entry name" value="NAD(P)-binding Rossmann-fold domains"/>
    <property type="match status" value="1"/>
</dbReference>
<dbReference type="EMBL" id="JAMYWD010000005">
    <property type="protein sequence ID" value="KAJ4970694.1"/>
    <property type="molecule type" value="Genomic_DNA"/>
</dbReference>
<dbReference type="SUPFAM" id="SSF50129">
    <property type="entry name" value="GroES-like"/>
    <property type="match status" value="1"/>
</dbReference>
<keyword evidence="1" id="KW-0479">Metal-binding</keyword>
<evidence type="ECO:0000256" key="2">
    <source>
        <dbReference type="ARBA" id="ARBA00022833"/>
    </source>
</evidence>
<dbReference type="GO" id="GO:0005829">
    <property type="term" value="C:cytosol"/>
    <property type="evidence" value="ECO:0007669"/>
    <property type="project" value="TreeGrafter"/>
</dbReference>
<keyword evidence="2" id="KW-0862">Zinc</keyword>
<dbReference type="PANTHER" id="PTHR43880">
    <property type="entry name" value="ALCOHOL DEHYDROGENASE"/>
    <property type="match status" value="1"/>
</dbReference>